<keyword evidence="3" id="KW-1185">Reference proteome</keyword>
<evidence type="ECO:0000259" key="1">
    <source>
        <dbReference type="Pfam" id="PF14111"/>
    </source>
</evidence>
<dbReference type="AlphaFoldDB" id="A0AAV2G4X4"/>
<protein>
    <recommendedName>
        <fullName evidence="1">DUF4283 domain-containing protein</fullName>
    </recommendedName>
</protein>
<organism evidence="2 3">
    <name type="scientific">Linum trigynum</name>
    <dbReference type="NCBI Taxonomy" id="586398"/>
    <lineage>
        <taxon>Eukaryota</taxon>
        <taxon>Viridiplantae</taxon>
        <taxon>Streptophyta</taxon>
        <taxon>Embryophyta</taxon>
        <taxon>Tracheophyta</taxon>
        <taxon>Spermatophyta</taxon>
        <taxon>Magnoliopsida</taxon>
        <taxon>eudicotyledons</taxon>
        <taxon>Gunneridae</taxon>
        <taxon>Pentapetalae</taxon>
        <taxon>rosids</taxon>
        <taxon>fabids</taxon>
        <taxon>Malpighiales</taxon>
        <taxon>Linaceae</taxon>
        <taxon>Linum</taxon>
    </lineage>
</organism>
<evidence type="ECO:0000313" key="3">
    <source>
        <dbReference type="Proteomes" id="UP001497516"/>
    </source>
</evidence>
<gene>
    <name evidence="2" type="ORF">LTRI10_LOCUS45477</name>
</gene>
<dbReference type="EMBL" id="OZ034821">
    <property type="protein sequence ID" value="CAL1405705.1"/>
    <property type="molecule type" value="Genomic_DNA"/>
</dbReference>
<feature type="domain" description="DUF4283" evidence="1">
    <location>
        <begin position="41"/>
        <end position="102"/>
    </location>
</feature>
<accession>A0AAV2G4X4</accession>
<dbReference type="InterPro" id="IPR025558">
    <property type="entry name" value="DUF4283"/>
</dbReference>
<name>A0AAV2G4X4_9ROSI</name>
<dbReference type="Proteomes" id="UP001497516">
    <property type="component" value="Chromosome 8"/>
</dbReference>
<evidence type="ECO:0000313" key="2">
    <source>
        <dbReference type="EMBL" id="CAL1405705.1"/>
    </source>
</evidence>
<dbReference type="Pfam" id="PF14111">
    <property type="entry name" value="DUF4283"/>
    <property type="match status" value="1"/>
</dbReference>
<proteinExistence type="predicted"/>
<reference evidence="2 3" key="1">
    <citation type="submission" date="2024-04" db="EMBL/GenBank/DDBJ databases">
        <authorList>
            <person name="Fracassetti M."/>
        </authorList>
    </citation>
    <scope>NUCLEOTIDE SEQUENCE [LARGE SCALE GENOMIC DNA]</scope>
</reference>
<sequence length="117" mass="13749">MVHVTDDQLVQFSLEEVQSTEFRSSRMPLGRLFTDSPINPIEVREAVNYHCQEKNQIKVLIAKHGLLEFVLPTKESKNWVLKRTPWIIKDNILHLRPWSHNVTKRTFEELAIAAFRV</sequence>